<dbReference type="PANTHER" id="PTHR37017:SF11">
    <property type="entry name" value="ESTERASE_LIPASE_THIOESTERASE DOMAIN-CONTAINING PROTEIN"/>
    <property type="match status" value="1"/>
</dbReference>
<dbReference type="InterPro" id="IPR000073">
    <property type="entry name" value="AB_hydrolase_1"/>
</dbReference>
<comment type="caution">
    <text evidence="2">The sequence shown here is derived from an EMBL/GenBank/DDBJ whole genome shotgun (WGS) entry which is preliminary data.</text>
</comment>
<evidence type="ECO:0000259" key="1">
    <source>
        <dbReference type="Pfam" id="PF12697"/>
    </source>
</evidence>
<evidence type="ECO:0000313" key="2">
    <source>
        <dbReference type="EMBL" id="ROP80834.1"/>
    </source>
</evidence>
<name>A0A3N1KK74_9PROT</name>
<reference evidence="2 3" key="1">
    <citation type="submission" date="2018-11" db="EMBL/GenBank/DDBJ databases">
        <title>Genomic Encyclopedia of Type Strains, Phase IV (KMG-IV): sequencing the most valuable type-strain genomes for metagenomic binning, comparative biology and taxonomic classification.</title>
        <authorList>
            <person name="Goeker M."/>
        </authorList>
    </citation>
    <scope>NUCLEOTIDE SEQUENCE [LARGE SCALE GENOMIC DNA]</scope>
    <source>
        <strain evidence="2 3">DSM 5900</strain>
    </source>
</reference>
<accession>A0A3N1KK74</accession>
<dbReference type="InterPro" id="IPR029058">
    <property type="entry name" value="AB_hydrolase_fold"/>
</dbReference>
<organism evidence="2 3">
    <name type="scientific">Stella humosa</name>
    <dbReference type="NCBI Taxonomy" id="94"/>
    <lineage>
        <taxon>Bacteria</taxon>
        <taxon>Pseudomonadati</taxon>
        <taxon>Pseudomonadota</taxon>
        <taxon>Alphaproteobacteria</taxon>
        <taxon>Rhodospirillales</taxon>
        <taxon>Stellaceae</taxon>
        <taxon>Stella</taxon>
    </lineage>
</organism>
<keyword evidence="3" id="KW-1185">Reference proteome</keyword>
<dbReference type="PANTHER" id="PTHR37017">
    <property type="entry name" value="AB HYDROLASE-1 DOMAIN-CONTAINING PROTEIN-RELATED"/>
    <property type="match status" value="1"/>
</dbReference>
<dbReference type="SUPFAM" id="SSF53474">
    <property type="entry name" value="alpha/beta-Hydrolases"/>
    <property type="match status" value="1"/>
</dbReference>
<dbReference type="EMBL" id="RJKX01000020">
    <property type="protein sequence ID" value="ROP80834.1"/>
    <property type="molecule type" value="Genomic_DNA"/>
</dbReference>
<dbReference type="OrthoDB" id="9814966at2"/>
<dbReference type="InterPro" id="IPR052897">
    <property type="entry name" value="Sec-Metab_Biosynth_Hydrolase"/>
</dbReference>
<sequence>MSIGKPIRIVAAAAALLLAGTDSGEAQERSAVRNVVLVHGAWADGSGWQDVHRLLRARGYAVSIVQNPLSSLADDVAATRRVLARQNGPALLVGHSYGGVVITEAGSDDKVAGLVFVAAFMPDAGDSVLGLIGNGSQPPVQPSSDGNLFFDPAIFPQAFAHDLPAERGAFLADAQVPVAAATFAAPVNHAAWRFRPTAYVVATEDRIIPPAAQRQWAARANATVTEVRGSHAIYMSQPEAVAGAIDRAARGAPR</sequence>
<dbReference type="Pfam" id="PF12697">
    <property type="entry name" value="Abhydrolase_6"/>
    <property type="match status" value="1"/>
</dbReference>
<dbReference type="AlphaFoldDB" id="A0A3N1KK74"/>
<feature type="domain" description="AB hydrolase-1" evidence="1">
    <location>
        <begin position="35"/>
        <end position="243"/>
    </location>
</feature>
<evidence type="ECO:0000313" key="3">
    <source>
        <dbReference type="Proteomes" id="UP000278222"/>
    </source>
</evidence>
<proteinExistence type="predicted"/>
<protein>
    <submittedName>
        <fullName evidence="2">Pimeloyl-ACP methyl ester carboxylesterase</fullName>
    </submittedName>
</protein>
<dbReference type="Gene3D" id="3.40.50.1820">
    <property type="entry name" value="alpha/beta hydrolase"/>
    <property type="match status" value="1"/>
</dbReference>
<dbReference type="Proteomes" id="UP000278222">
    <property type="component" value="Unassembled WGS sequence"/>
</dbReference>
<gene>
    <name evidence="2" type="ORF">EDC65_5484</name>
</gene>